<dbReference type="Gene3D" id="3.40.50.920">
    <property type="match status" value="1"/>
</dbReference>
<dbReference type="RefSeq" id="WP_204070234.1">
    <property type="nucleotide sequence ID" value="NZ_BOOS01000015.1"/>
</dbReference>
<sequence>MSATATRTAYRDALVARMATDPAAVCLDTDTGLFSGVDFGDAAARYLNLGIAEHTLMGVAAGMAASGWRPYVNTMAAFAGARALEAVKIDIAYNALPVRVMATHAGVSAGHLGPTHHALEDLAVMRALPNMTVVVPADADSTVALLAQVAELPGPAYVRLGRKPTPSLPDGAPPPVLGTIQRLRAGEEVVLVAAGPLPVLAALGAAEALAAEDGLDAGVLHAHTLKPFDAETLVAATGRARLVVTVEEHWPAGGLGSAVAEELAERAPRPLLRIAMPDRFVDVVGGQEHIVAENGITPAGVAARVRARLTATDLS</sequence>
<gene>
    <name evidence="5" type="ORF">BJ981_003677</name>
</gene>
<keyword evidence="6" id="KW-1185">Reference proteome</keyword>
<feature type="domain" description="Transketolase-like pyrimidine-binding" evidence="4">
    <location>
        <begin position="4"/>
        <end position="167"/>
    </location>
</feature>
<reference evidence="5 6" key="1">
    <citation type="submission" date="2020-08" db="EMBL/GenBank/DDBJ databases">
        <title>Sequencing the genomes of 1000 actinobacteria strains.</title>
        <authorList>
            <person name="Klenk H.-P."/>
        </authorList>
    </citation>
    <scope>NUCLEOTIDE SEQUENCE [LARGE SCALE GENOMIC DNA]</scope>
    <source>
        <strain evidence="5 6">DSM 45790</strain>
    </source>
</reference>
<dbReference type="InterPro" id="IPR009014">
    <property type="entry name" value="Transketo_C/PFOR_II"/>
</dbReference>
<proteinExistence type="inferred from homology"/>
<evidence type="ECO:0000313" key="6">
    <source>
        <dbReference type="Proteomes" id="UP000588112"/>
    </source>
</evidence>
<dbReference type="InterPro" id="IPR051157">
    <property type="entry name" value="PDH/Transketolase"/>
</dbReference>
<dbReference type="Proteomes" id="UP000588112">
    <property type="component" value="Unassembled WGS sequence"/>
</dbReference>
<dbReference type="InterPro" id="IPR029061">
    <property type="entry name" value="THDP-binding"/>
</dbReference>
<evidence type="ECO:0000256" key="3">
    <source>
        <dbReference type="ARBA" id="ARBA00023052"/>
    </source>
</evidence>
<dbReference type="SUPFAM" id="SSF52518">
    <property type="entry name" value="Thiamin diphosphate-binding fold (THDP-binding)"/>
    <property type="match status" value="1"/>
</dbReference>
<dbReference type="PANTHER" id="PTHR43825">
    <property type="entry name" value="PYRUVATE DEHYDROGENASE E1 COMPONENT"/>
    <property type="match status" value="1"/>
</dbReference>
<comment type="cofactor">
    <cofactor evidence="1">
        <name>thiamine diphosphate</name>
        <dbReference type="ChEBI" id="CHEBI:58937"/>
    </cofactor>
</comment>
<organism evidence="5 6">
    <name type="scientific">Sphaerisporangium krabiense</name>
    <dbReference type="NCBI Taxonomy" id="763782"/>
    <lineage>
        <taxon>Bacteria</taxon>
        <taxon>Bacillati</taxon>
        <taxon>Actinomycetota</taxon>
        <taxon>Actinomycetes</taxon>
        <taxon>Streptosporangiales</taxon>
        <taxon>Streptosporangiaceae</taxon>
        <taxon>Sphaerisporangium</taxon>
    </lineage>
</organism>
<evidence type="ECO:0000256" key="1">
    <source>
        <dbReference type="ARBA" id="ARBA00001964"/>
    </source>
</evidence>
<comment type="caution">
    <text evidence="5">The sequence shown here is derived from an EMBL/GenBank/DDBJ whole genome shotgun (WGS) entry which is preliminary data.</text>
</comment>
<dbReference type="AlphaFoldDB" id="A0A7W8Z5S5"/>
<dbReference type="InterPro" id="IPR005475">
    <property type="entry name" value="Transketolase-like_Pyr-bd"/>
</dbReference>
<dbReference type="FunFam" id="3.40.50.970:FF:000129">
    <property type="entry name" value="Transketolase"/>
    <property type="match status" value="1"/>
</dbReference>
<dbReference type="GO" id="GO:0000287">
    <property type="term" value="F:magnesium ion binding"/>
    <property type="evidence" value="ECO:0007669"/>
    <property type="project" value="UniProtKB-ARBA"/>
</dbReference>
<dbReference type="SMART" id="SM00861">
    <property type="entry name" value="Transket_pyr"/>
    <property type="match status" value="1"/>
</dbReference>
<keyword evidence="5" id="KW-0808">Transferase</keyword>
<protein>
    <submittedName>
        <fullName evidence="5">Transketolase</fullName>
        <ecNumber evidence="5">2.2.1.1</ecNumber>
    </submittedName>
</protein>
<comment type="similarity">
    <text evidence="2">Belongs to the transketolase family.</text>
</comment>
<dbReference type="PANTHER" id="PTHR43825:SF5">
    <property type="entry name" value="HYPOTHETICAL TRANSKETOLASE FAMILY PROTEIN"/>
    <property type="match status" value="1"/>
</dbReference>
<name>A0A7W8Z5S5_9ACTN</name>
<dbReference type="GO" id="GO:0004802">
    <property type="term" value="F:transketolase activity"/>
    <property type="evidence" value="ECO:0007669"/>
    <property type="project" value="UniProtKB-EC"/>
</dbReference>
<evidence type="ECO:0000313" key="5">
    <source>
        <dbReference type="EMBL" id="MBB5627978.1"/>
    </source>
</evidence>
<dbReference type="EC" id="2.2.1.1" evidence="5"/>
<dbReference type="Pfam" id="PF02780">
    <property type="entry name" value="Transketolase_C"/>
    <property type="match status" value="1"/>
</dbReference>
<dbReference type="Gene3D" id="3.40.50.970">
    <property type="match status" value="1"/>
</dbReference>
<dbReference type="Pfam" id="PF02779">
    <property type="entry name" value="Transket_pyr"/>
    <property type="match status" value="1"/>
</dbReference>
<dbReference type="SUPFAM" id="SSF52922">
    <property type="entry name" value="TK C-terminal domain-like"/>
    <property type="match status" value="1"/>
</dbReference>
<dbReference type="CDD" id="cd07033">
    <property type="entry name" value="TPP_PYR_DXS_TK_like"/>
    <property type="match status" value="1"/>
</dbReference>
<keyword evidence="3" id="KW-0786">Thiamine pyrophosphate</keyword>
<accession>A0A7W8Z5S5</accession>
<dbReference type="InterPro" id="IPR033248">
    <property type="entry name" value="Transketolase_C"/>
</dbReference>
<dbReference type="EMBL" id="JACHBR010000001">
    <property type="protein sequence ID" value="MBB5627978.1"/>
    <property type="molecule type" value="Genomic_DNA"/>
</dbReference>
<evidence type="ECO:0000256" key="2">
    <source>
        <dbReference type="ARBA" id="ARBA00007131"/>
    </source>
</evidence>
<evidence type="ECO:0000259" key="4">
    <source>
        <dbReference type="SMART" id="SM00861"/>
    </source>
</evidence>